<dbReference type="PANTHER" id="PTHR37542">
    <property type="entry name" value="HELO DOMAIN-CONTAINING PROTEIN-RELATED"/>
    <property type="match status" value="1"/>
</dbReference>
<evidence type="ECO:0000313" key="2">
    <source>
        <dbReference type="EMBL" id="KIN00702.1"/>
    </source>
</evidence>
<dbReference type="EMBL" id="KN832877">
    <property type="protein sequence ID" value="KIN00702.1"/>
    <property type="molecule type" value="Genomic_DNA"/>
</dbReference>
<name>A0A0C3HEG8_OIDMZ</name>
<dbReference type="InterPro" id="IPR011009">
    <property type="entry name" value="Kinase-like_dom_sf"/>
</dbReference>
<dbReference type="GO" id="GO:0005524">
    <property type="term" value="F:ATP binding"/>
    <property type="evidence" value="ECO:0007669"/>
    <property type="project" value="InterPro"/>
</dbReference>
<dbReference type="InterPro" id="IPR056002">
    <property type="entry name" value="DUF7580"/>
</dbReference>
<accession>A0A0C3HEG8</accession>
<evidence type="ECO:0000313" key="3">
    <source>
        <dbReference type="Proteomes" id="UP000054321"/>
    </source>
</evidence>
<feature type="domain" description="Protein kinase" evidence="1">
    <location>
        <begin position="178"/>
        <end position="526"/>
    </location>
</feature>
<gene>
    <name evidence="2" type="ORF">OIDMADRAFT_29778</name>
</gene>
<sequence length="526" mass="59569">MVEPIGTVGLTIAIIDDGVKVLNFVLKWIDDAKHYGEHVRIFKTRLATEIARLQTLSDFLGQKSDDGVYRFEELPSLSQRAVKGMIQEFQTTLSSYSMLVSRYKIESLQRGYESKGSSKDDALSMHSPLDLEAAGAAESKNTQDEASWIRVAAWGLFQKKKIMALIKELTDWNSQLQCLLIKNLGMSTGVTLQKLVAENTTAGPELFPNSWALQKLRLPDIDSRLQILVNGDQRQSVFVEYKAFEKEPSKVFVERMERLGKLLSVPKVAENGFNTLQCIGIIRQDSPSKRFAFVFQLPIGLPEPTLNMDNLPIDLSQVVTSSTLKRPTLGQKFKLARALAETVFQFHSANWLHKSIRSENVLLWCRSTAVEYSKPYLVGFEFSRDEKDRSTTEQDDILARNIFRHPDRHGPPEERFTSIHDIYALGVTLLEIGVWRPVLEFDRSFGQKTPAEIKLCLESHARERLPHYMGTAYMTAVLHCLQGSLLESEERSDALGKLWGDTEREQVQMSLREKVIGNIDTGDALE</sequence>
<dbReference type="Gene3D" id="1.20.120.1020">
    <property type="entry name" value="Prion-inhibition and propagation, HeLo domain"/>
    <property type="match status" value="1"/>
</dbReference>
<dbReference type="HOGENOM" id="CLU_017444_2_0_1"/>
<dbReference type="InterPro" id="IPR038305">
    <property type="entry name" value="HeLo_sf"/>
</dbReference>
<dbReference type="PROSITE" id="PS50011">
    <property type="entry name" value="PROTEIN_KINASE_DOM"/>
    <property type="match status" value="1"/>
</dbReference>
<dbReference type="Proteomes" id="UP000054321">
    <property type="component" value="Unassembled WGS sequence"/>
</dbReference>
<evidence type="ECO:0000259" key="1">
    <source>
        <dbReference type="PROSITE" id="PS50011"/>
    </source>
</evidence>
<dbReference type="InterPro" id="IPR000719">
    <property type="entry name" value="Prot_kinase_dom"/>
</dbReference>
<protein>
    <recommendedName>
        <fullName evidence="1">Protein kinase domain-containing protein</fullName>
    </recommendedName>
</protein>
<dbReference type="STRING" id="913774.A0A0C3HEG8"/>
<reference evidence="2 3" key="1">
    <citation type="submission" date="2014-04" db="EMBL/GenBank/DDBJ databases">
        <authorList>
            <consortium name="DOE Joint Genome Institute"/>
            <person name="Kuo A."/>
            <person name="Martino E."/>
            <person name="Perotto S."/>
            <person name="Kohler A."/>
            <person name="Nagy L.G."/>
            <person name="Floudas D."/>
            <person name="Copeland A."/>
            <person name="Barry K.W."/>
            <person name="Cichocki N."/>
            <person name="Veneault-Fourrey C."/>
            <person name="LaButti K."/>
            <person name="Lindquist E.A."/>
            <person name="Lipzen A."/>
            <person name="Lundell T."/>
            <person name="Morin E."/>
            <person name="Murat C."/>
            <person name="Sun H."/>
            <person name="Tunlid A."/>
            <person name="Henrissat B."/>
            <person name="Grigoriev I.V."/>
            <person name="Hibbett D.S."/>
            <person name="Martin F."/>
            <person name="Nordberg H.P."/>
            <person name="Cantor M.N."/>
            <person name="Hua S.X."/>
        </authorList>
    </citation>
    <scope>NUCLEOTIDE SEQUENCE [LARGE SCALE GENOMIC DNA]</scope>
    <source>
        <strain evidence="2 3">Zn</strain>
    </source>
</reference>
<dbReference type="PANTHER" id="PTHR37542:SF3">
    <property type="entry name" value="PRION-INHIBITION AND PROPAGATION HELO DOMAIN-CONTAINING PROTEIN"/>
    <property type="match status" value="1"/>
</dbReference>
<dbReference type="OrthoDB" id="1911848at2759"/>
<dbReference type="InterPro" id="IPR029498">
    <property type="entry name" value="HeLo_dom"/>
</dbReference>
<organism evidence="2 3">
    <name type="scientific">Oidiodendron maius (strain Zn)</name>
    <dbReference type="NCBI Taxonomy" id="913774"/>
    <lineage>
        <taxon>Eukaryota</taxon>
        <taxon>Fungi</taxon>
        <taxon>Dikarya</taxon>
        <taxon>Ascomycota</taxon>
        <taxon>Pezizomycotina</taxon>
        <taxon>Leotiomycetes</taxon>
        <taxon>Leotiomycetes incertae sedis</taxon>
        <taxon>Myxotrichaceae</taxon>
        <taxon>Oidiodendron</taxon>
    </lineage>
</organism>
<dbReference type="InParanoid" id="A0A0C3HEG8"/>
<dbReference type="AlphaFoldDB" id="A0A0C3HEG8"/>
<dbReference type="GO" id="GO:0004672">
    <property type="term" value="F:protein kinase activity"/>
    <property type="evidence" value="ECO:0007669"/>
    <property type="project" value="InterPro"/>
</dbReference>
<proteinExistence type="predicted"/>
<reference evidence="3" key="2">
    <citation type="submission" date="2015-01" db="EMBL/GenBank/DDBJ databases">
        <title>Evolutionary Origins and Diversification of the Mycorrhizal Mutualists.</title>
        <authorList>
            <consortium name="DOE Joint Genome Institute"/>
            <consortium name="Mycorrhizal Genomics Consortium"/>
            <person name="Kohler A."/>
            <person name="Kuo A."/>
            <person name="Nagy L.G."/>
            <person name="Floudas D."/>
            <person name="Copeland A."/>
            <person name="Barry K.W."/>
            <person name="Cichocki N."/>
            <person name="Veneault-Fourrey C."/>
            <person name="LaButti K."/>
            <person name="Lindquist E.A."/>
            <person name="Lipzen A."/>
            <person name="Lundell T."/>
            <person name="Morin E."/>
            <person name="Murat C."/>
            <person name="Riley R."/>
            <person name="Ohm R."/>
            <person name="Sun H."/>
            <person name="Tunlid A."/>
            <person name="Henrissat B."/>
            <person name="Grigoriev I.V."/>
            <person name="Hibbett D.S."/>
            <person name="Martin F."/>
        </authorList>
    </citation>
    <scope>NUCLEOTIDE SEQUENCE [LARGE SCALE GENOMIC DNA]</scope>
    <source>
        <strain evidence="3">Zn</strain>
    </source>
</reference>
<dbReference type="Pfam" id="PF14479">
    <property type="entry name" value="HeLo"/>
    <property type="match status" value="1"/>
</dbReference>
<dbReference type="SUPFAM" id="SSF56112">
    <property type="entry name" value="Protein kinase-like (PK-like)"/>
    <property type="match status" value="1"/>
</dbReference>
<dbReference type="Gene3D" id="1.10.510.10">
    <property type="entry name" value="Transferase(Phosphotransferase) domain 1"/>
    <property type="match status" value="1"/>
</dbReference>
<keyword evidence="3" id="KW-1185">Reference proteome</keyword>
<dbReference type="Pfam" id="PF24476">
    <property type="entry name" value="DUF7580"/>
    <property type="match status" value="1"/>
</dbReference>